<organism evidence="1 2">
    <name type="scientific">Microseira wollei NIES-4236</name>
    <dbReference type="NCBI Taxonomy" id="2530354"/>
    <lineage>
        <taxon>Bacteria</taxon>
        <taxon>Bacillati</taxon>
        <taxon>Cyanobacteriota</taxon>
        <taxon>Cyanophyceae</taxon>
        <taxon>Oscillatoriophycideae</taxon>
        <taxon>Aerosakkonematales</taxon>
        <taxon>Aerosakkonemataceae</taxon>
        <taxon>Microseira</taxon>
    </lineage>
</organism>
<dbReference type="InterPro" id="IPR025132">
    <property type="entry name" value="DUF4058"/>
</dbReference>
<dbReference type="AlphaFoldDB" id="A0AAV3XIV3"/>
<comment type="caution">
    <text evidence="1">The sequence shown here is derived from an EMBL/GenBank/DDBJ whole genome shotgun (WGS) entry which is preliminary data.</text>
</comment>
<dbReference type="Proteomes" id="UP001050975">
    <property type="component" value="Unassembled WGS sequence"/>
</dbReference>
<protein>
    <recommendedName>
        <fullName evidence="3">DUF4058 family protein</fullName>
    </recommendedName>
</protein>
<evidence type="ECO:0000313" key="1">
    <source>
        <dbReference type="EMBL" id="GET41825.1"/>
    </source>
</evidence>
<keyword evidence="2" id="KW-1185">Reference proteome</keyword>
<reference evidence="1" key="1">
    <citation type="submission" date="2019-10" db="EMBL/GenBank/DDBJ databases">
        <title>Draft genome sequece of Microseira wollei NIES-4236.</title>
        <authorList>
            <person name="Yamaguchi H."/>
            <person name="Suzuki S."/>
            <person name="Kawachi M."/>
        </authorList>
    </citation>
    <scope>NUCLEOTIDE SEQUENCE</scope>
    <source>
        <strain evidence="1">NIES-4236</strain>
    </source>
</reference>
<accession>A0AAV3XIV3</accession>
<sequence length="262" mass="29468">MPSPFPGMDPYLEQAVFWSSFHTRLIVAIADTIAPSLRPKYYVEVEARTYLDEADEDVLVGIPDALILSSRANSSVLPEPTASGTIVQPHPVQIILPMPTEIKERYLEVREVGSDAVITVIEVLSPKNKRRGEGRVAYEKKRRQVLGSFSHLVEIDLLRGDLPMTAIGVQTRTDYRIIVSRADRRPVADLYGFGLRDAIPSFPLPLKPEDEELLVDLPTIFHQVCDRSSYDLRIDYRQPVPPTALSEADRQWVDALLAPLRV</sequence>
<proteinExistence type="predicted"/>
<dbReference type="Pfam" id="PF13267">
    <property type="entry name" value="DUF4058"/>
    <property type="match status" value="1"/>
</dbReference>
<evidence type="ECO:0000313" key="2">
    <source>
        <dbReference type="Proteomes" id="UP001050975"/>
    </source>
</evidence>
<gene>
    <name evidence="1" type="ORF">MiSe_66390</name>
</gene>
<dbReference type="RefSeq" id="WP_226588469.1">
    <property type="nucleotide sequence ID" value="NZ_BLAY01000136.1"/>
</dbReference>
<evidence type="ECO:0008006" key="3">
    <source>
        <dbReference type="Google" id="ProtNLM"/>
    </source>
</evidence>
<dbReference type="EMBL" id="BLAY01000136">
    <property type="protein sequence ID" value="GET41825.1"/>
    <property type="molecule type" value="Genomic_DNA"/>
</dbReference>
<name>A0AAV3XIV3_9CYAN</name>